<name>Q1ZMU1_PHOAS</name>
<evidence type="ECO:0000313" key="2">
    <source>
        <dbReference type="EMBL" id="EAS63597.1"/>
    </source>
</evidence>
<dbReference type="HOGENOM" id="CLU_166818_0_0_6"/>
<dbReference type="eggNOG" id="ENOG5031PFQ">
    <property type="taxonomic scope" value="Bacteria"/>
</dbReference>
<sequence>MKYGFLAIPIILLLGTGCSGDNNTYPKNAAPPMLELSVPPPTLLEMAHHQTSDKVCALMGMAREQGNDELVSQLGFLFSSRRDISLRDCIRFADLGQKEERAKKSGELKSSNNKIKRDI</sequence>
<accession>Q1ZMU1</accession>
<dbReference type="EMBL" id="AAOJ01000006">
    <property type="protein sequence ID" value="EAS63597.1"/>
    <property type="molecule type" value="Genomic_DNA"/>
</dbReference>
<dbReference type="Proteomes" id="UP000001603">
    <property type="component" value="Unassembled WGS sequence"/>
</dbReference>
<reference evidence="2 3" key="1">
    <citation type="journal article" date="2009" name="Proc. Natl. Acad. Sci. U.S.A.">
        <title>The genomic basis of trophic strategy in marine bacteria.</title>
        <authorList>
            <person name="Lauro F.M."/>
            <person name="McDougald D."/>
            <person name="Thomas T."/>
            <person name="Williams T.J."/>
            <person name="Egan S."/>
            <person name="Rice S."/>
            <person name="DeMaere M.Z."/>
            <person name="Ting L."/>
            <person name="Ertan H."/>
            <person name="Johnson J."/>
            <person name="Ferriera S."/>
            <person name="Lapidus A."/>
            <person name="Anderson I."/>
            <person name="Kyrpides N."/>
            <person name="Munk A.C."/>
            <person name="Detter C."/>
            <person name="Han C.S."/>
            <person name="Brown M.V."/>
            <person name="Robb F.T."/>
            <person name="Kjelleberg S."/>
            <person name="Cavicchioli R."/>
        </authorList>
    </citation>
    <scope>NUCLEOTIDE SEQUENCE [LARGE SCALE GENOMIC DNA]</scope>
    <source>
        <strain evidence="2 3">S14</strain>
    </source>
</reference>
<feature type="region of interest" description="Disordered" evidence="1">
    <location>
        <begin position="100"/>
        <end position="119"/>
    </location>
</feature>
<comment type="caution">
    <text evidence="2">The sequence shown here is derived from an EMBL/GenBank/DDBJ whole genome shotgun (WGS) entry which is preliminary data.</text>
</comment>
<evidence type="ECO:0000313" key="3">
    <source>
        <dbReference type="Proteomes" id="UP000001603"/>
    </source>
</evidence>
<evidence type="ECO:0008006" key="4">
    <source>
        <dbReference type="Google" id="ProtNLM"/>
    </source>
</evidence>
<organism evidence="2 3">
    <name type="scientific">Photobacterium angustum (strain S14 / CCUG 15956)</name>
    <name type="common">Vibrio sp. (strain S14 / CCUG 15956)</name>
    <dbReference type="NCBI Taxonomy" id="314292"/>
    <lineage>
        <taxon>Bacteria</taxon>
        <taxon>Pseudomonadati</taxon>
        <taxon>Pseudomonadota</taxon>
        <taxon>Gammaproteobacteria</taxon>
        <taxon>Vibrionales</taxon>
        <taxon>Vibrionaceae</taxon>
        <taxon>Photobacterium</taxon>
    </lineage>
</organism>
<dbReference type="PROSITE" id="PS51257">
    <property type="entry name" value="PROKAR_LIPOPROTEIN"/>
    <property type="match status" value="1"/>
</dbReference>
<evidence type="ECO:0000256" key="1">
    <source>
        <dbReference type="SAM" id="MobiDB-lite"/>
    </source>
</evidence>
<gene>
    <name evidence="2" type="ORF">VAS14_08995</name>
</gene>
<proteinExistence type="predicted"/>
<dbReference type="AlphaFoldDB" id="Q1ZMU1"/>
<dbReference type="RefSeq" id="WP_005363934.1">
    <property type="nucleotide sequence ID" value="NZ_CH902599.1"/>
</dbReference>
<protein>
    <recommendedName>
        <fullName evidence="4">Lipoprotein</fullName>
    </recommendedName>
</protein>